<proteinExistence type="predicted"/>
<evidence type="ECO:0000259" key="1">
    <source>
        <dbReference type="Pfam" id="PF14361"/>
    </source>
</evidence>
<dbReference type="AlphaFoldDB" id="A0A3A4NW61"/>
<dbReference type="Proteomes" id="UP000265882">
    <property type="component" value="Unassembled WGS sequence"/>
</dbReference>
<evidence type="ECO:0000313" key="3">
    <source>
        <dbReference type="Proteomes" id="UP000265882"/>
    </source>
</evidence>
<protein>
    <recommendedName>
        <fullName evidence="1">RsbT co-antagonist protein RsbRD N-terminal domain-containing protein</fullName>
    </recommendedName>
</protein>
<sequence length="188" mass="21608">MDLRTLLTEKRSEIVAKWARLVFETYAPETSRFLKGEKDRFANPVGDALTRGVEAVYDYLLSGTDSEQVLRHLDDIIRIKAVQDFTPAEALDFLFRLKAVVREEADPFLRENALSVRELLEFETRLDNLALQGFTLFMKCREKIYDLKASQVKDRTFRLLKRANLVVEIPDPEEGPGDVENIKRGKGS</sequence>
<reference evidence="2 3" key="1">
    <citation type="journal article" date="2017" name="ISME J.">
        <title>Energy and carbon metabolisms in a deep terrestrial subsurface fluid microbial community.</title>
        <authorList>
            <person name="Momper L."/>
            <person name="Jungbluth S.P."/>
            <person name="Lee M.D."/>
            <person name="Amend J.P."/>
        </authorList>
    </citation>
    <scope>NUCLEOTIDE SEQUENCE [LARGE SCALE GENOMIC DNA]</scope>
    <source>
        <strain evidence="2">SURF_5</strain>
    </source>
</reference>
<dbReference type="Pfam" id="PF14361">
    <property type="entry name" value="RsbRD_N"/>
    <property type="match status" value="1"/>
</dbReference>
<evidence type="ECO:0000313" key="2">
    <source>
        <dbReference type="EMBL" id="RJP23222.1"/>
    </source>
</evidence>
<dbReference type="EMBL" id="QZKU01000048">
    <property type="protein sequence ID" value="RJP23222.1"/>
    <property type="molecule type" value="Genomic_DNA"/>
</dbReference>
<organism evidence="2 3">
    <name type="scientific">Abyssobacteria bacterium (strain SURF_5)</name>
    <dbReference type="NCBI Taxonomy" id="2093360"/>
    <lineage>
        <taxon>Bacteria</taxon>
        <taxon>Pseudomonadati</taxon>
        <taxon>Candidatus Hydrogenedentota</taxon>
        <taxon>Candidatus Abyssobacteria</taxon>
    </lineage>
</organism>
<dbReference type="InterPro" id="IPR025751">
    <property type="entry name" value="RsbRD_N_dom"/>
</dbReference>
<gene>
    <name evidence="2" type="ORF">C4520_06620</name>
</gene>
<accession>A0A3A4NW61</accession>
<name>A0A3A4NW61_ABYX5</name>
<feature type="domain" description="RsbT co-antagonist protein RsbRD N-terminal" evidence="1">
    <location>
        <begin position="13"/>
        <end position="147"/>
    </location>
</feature>
<comment type="caution">
    <text evidence="2">The sequence shown here is derived from an EMBL/GenBank/DDBJ whole genome shotgun (WGS) entry which is preliminary data.</text>
</comment>